<evidence type="ECO:0000313" key="4">
    <source>
        <dbReference type="Proteomes" id="UP000005408"/>
    </source>
</evidence>
<dbReference type="Pfam" id="PF15242">
    <property type="entry name" value="FAM53"/>
    <property type="match status" value="1"/>
</dbReference>
<dbReference type="AlphaFoldDB" id="A0A8W8IMK5"/>
<dbReference type="GO" id="GO:0005634">
    <property type="term" value="C:nucleus"/>
    <property type="evidence" value="ECO:0007669"/>
    <property type="project" value="TreeGrafter"/>
</dbReference>
<feature type="region of interest" description="Disordered" evidence="2">
    <location>
        <begin position="202"/>
        <end position="227"/>
    </location>
</feature>
<feature type="compositionally biased region" description="Pro residues" evidence="2">
    <location>
        <begin position="207"/>
        <end position="217"/>
    </location>
</feature>
<evidence type="ECO:0008006" key="5">
    <source>
        <dbReference type="Google" id="ProtNLM"/>
    </source>
</evidence>
<dbReference type="EnsemblMetazoa" id="G15024.1">
    <property type="protein sequence ID" value="G15024.1:cds"/>
    <property type="gene ID" value="G15024"/>
</dbReference>
<feature type="region of interest" description="Disordered" evidence="2">
    <location>
        <begin position="350"/>
        <end position="383"/>
    </location>
</feature>
<keyword evidence="4" id="KW-1185">Reference proteome</keyword>
<proteinExistence type="inferred from homology"/>
<dbReference type="GO" id="GO:0006606">
    <property type="term" value="P:protein import into nucleus"/>
    <property type="evidence" value="ECO:0007669"/>
    <property type="project" value="TreeGrafter"/>
</dbReference>
<feature type="compositionally biased region" description="Low complexity" evidence="2">
    <location>
        <begin position="155"/>
        <end position="167"/>
    </location>
</feature>
<accession>A0A8W8IMK5</accession>
<dbReference type="OMA" id="DITCKAY"/>
<evidence type="ECO:0000313" key="3">
    <source>
        <dbReference type="EnsemblMetazoa" id="G15024.1:cds"/>
    </source>
</evidence>
<feature type="compositionally biased region" description="Polar residues" evidence="2">
    <location>
        <begin position="350"/>
        <end position="366"/>
    </location>
</feature>
<dbReference type="OrthoDB" id="10026856at2759"/>
<dbReference type="Proteomes" id="UP000005408">
    <property type="component" value="Unassembled WGS sequence"/>
</dbReference>
<evidence type="ECO:0000256" key="2">
    <source>
        <dbReference type="SAM" id="MobiDB-lite"/>
    </source>
</evidence>
<evidence type="ECO:0000256" key="1">
    <source>
        <dbReference type="ARBA" id="ARBA00010984"/>
    </source>
</evidence>
<name>A0A8W8IMK5_MAGGI</name>
<organism evidence="3 4">
    <name type="scientific">Magallana gigas</name>
    <name type="common">Pacific oyster</name>
    <name type="synonym">Crassostrea gigas</name>
    <dbReference type="NCBI Taxonomy" id="29159"/>
    <lineage>
        <taxon>Eukaryota</taxon>
        <taxon>Metazoa</taxon>
        <taxon>Spiralia</taxon>
        <taxon>Lophotrochozoa</taxon>
        <taxon>Mollusca</taxon>
        <taxon>Bivalvia</taxon>
        <taxon>Autobranchia</taxon>
        <taxon>Pteriomorphia</taxon>
        <taxon>Ostreida</taxon>
        <taxon>Ostreoidea</taxon>
        <taxon>Ostreidae</taxon>
        <taxon>Magallana</taxon>
    </lineage>
</organism>
<sequence>MSSFVARELFPKPVEGGSVLAMDILAKKFREQSLEESANQNASQIKFIRPGDGFKLSRNAEAKLAGADKKVYTLQLNPDDTNKVLGGFPQGDYPDNLREQSLCDKNFNSQVDPPSKRHCRSLSVPPDKMCPQRWQPQETRVWRPIAVISNEKELSSSNTSHVNSSESQHTDNAHCQQTSNFISIVPRNFHYEPGGCSSHGFHIPPDIFTPPESPVPRPSSASTCSGRQDASSYQKFHAFDNRSLSYEDQISSSSSAGSTPSVPLFIGSAQSSPHRHRIPRCRSQPSVLHDRKYGVKRRRDHDQRPSLNFLKMTEKRVSRFHEELESVMSLMPIASSPLDNDVPLSRAMESTTSPISEMEQGRTSSVEFLDRDPNDLEEEEDGPVKLLGDHGEVEEIFPLQEDLDLEQIETN</sequence>
<comment type="similarity">
    <text evidence="1">Belongs to the FAM53 family.</text>
</comment>
<dbReference type="PANTHER" id="PTHR28567">
    <property type="entry name" value="PROTEIN FAM53A-LIKE ISOFORM X1"/>
    <property type="match status" value="1"/>
</dbReference>
<dbReference type="PANTHER" id="PTHR28567:SF3">
    <property type="entry name" value="PROTEIN FAM53A-LIKE ISOFORM X1"/>
    <property type="match status" value="1"/>
</dbReference>
<reference evidence="3" key="1">
    <citation type="submission" date="2022-08" db="UniProtKB">
        <authorList>
            <consortium name="EnsemblMetazoa"/>
        </authorList>
    </citation>
    <scope>IDENTIFICATION</scope>
    <source>
        <strain evidence="3">05x7-T-G4-1.051#20</strain>
    </source>
</reference>
<feature type="region of interest" description="Disordered" evidence="2">
    <location>
        <begin position="152"/>
        <end position="174"/>
    </location>
</feature>
<dbReference type="InterPro" id="IPR029356">
    <property type="entry name" value="FAM53"/>
</dbReference>
<protein>
    <recommendedName>
        <fullName evidence="5">Protein FAM53A</fullName>
    </recommendedName>
</protein>